<name>A0A090WVK2_9FLAO</name>
<sequence>MLTIYYLNNFKNSILNNYHFREKCQSMSKKKKFYTVWKGHKTGGFSKNGMLVKNK</sequence>
<evidence type="ECO:0000313" key="2">
    <source>
        <dbReference type="Proteomes" id="UP000029643"/>
    </source>
</evidence>
<gene>
    <name evidence="1" type="ORF">JCM19274_3914</name>
</gene>
<protein>
    <submittedName>
        <fullName evidence="1">Uncharacterized protein</fullName>
    </submittedName>
</protein>
<reference evidence="1 2" key="1">
    <citation type="journal article" date="2014" name="Genome Announc.">
        <title>Draft Genome Sequences of Marine Flavobacterium Algibacter lectus Strains SS8 and NR4.</title>
        <authorList>
            <person name="Takatani N."/>
            <person name="Nakanishi M."/>
            <person name="Meirelles P."/>
            <person name="Mino S."/>
            <person name="Suda W."/>
            <person name="Oshima K."/>
            <person name="Hattori M."/>
            <person name="Ohkuma M."/>
            <person name="Hosokawa M."/>
            <person name="Miyashita K."/>
            <person name="Thompson F.L."/>
            <person name="Niwa A."/>
            <person name="Sawabe T."/>
            <person name="Sawabe T."/>
        </authorList>
    </citation>
    <scope>NUCLEOTIDE SEQUENCE [LARGE SCALE GENOMIC DNA]</scope>
    <source>
        <strain evidence="2">JCM19274</strain>
    </source>
</reference>
<evidence type="ECO:0000313" key="1">
    <source>
        <dbReference type="EMBL" id="GAL81170.1"/>
    </source>
</evidence>
<organism evidence="1 2">
    <name type="scientific">Algibacter lectus</name>
    <dbReference type="NCBI Taxonomy" id="221126"/>
    <lineage>
        <taxon>Bacteria</taxon>
        <taxon>Pseudomonadati</taxon>
        <taxon>Bacteroidota</taxon>
        <taxon>Flavobacteriia</taxon>
        <taxon>Flavobacteriales</taxon>
        <taxon>Flavobacteriaceae</taxon>
        <taxon>Algibacter</taxon>
    </lineage>
</organism>
<dbReference type="Proteomes" id="UP000029643">
    <property type="component" value="Unassembled WGS sequence"/>
</dbReference>
<comment type="caution">
    <text evidence="1">The sequence shown here is derived from an EMBL/GenBank/DDBJ whole genome shotgun (WGS) entry which is preliminary data.</text>
</comment>
<proteinExistence type="predicted"/>
<dbReference type="EMBL" id="BBNU01000014">
    <property type="protein sequence ID" value="GAL81170.1"/>
    <property type="molecule type" value="Genomic_DNA"/>
</dbReference>
<accession>A0A090WVK2</accession>
<dbReference type="AlphaFoldDB" id="A0A090WVK2"/>